<feature type="region of interest" description="Disordered" evidence="1">
    <location>
        <begin position="347"/>
        <end position="369"/>
    </location>
</feature>
<feature type="compositionally biased region" description="Basic and acidic residues" evidence="1">
    <location>
        <begin position="350"/>
        <end position="369"/>
    </location>
</feature>
<organism evidence="2 3">
    <name type="scientific">Aspergillus pseudoustus</name>
    <dbReference type="NCBI Taxonomy" id="1810923"/>
    <lineage>
        <taxon>Eukaryota</taxon>
        <taxon>Fungi</taxon>
        <taxon>Dikarya</taxon>
        <taxon>Ascomycota</taxon>
        <taxon>Pezizomycotina</taxon>
        <taxon>Eurotiomycetes</taxon>
        <taxon>Eurotiomycetidae</taxon>
        <taxon>Eurotiales</taxon>
        <taxon>Aspergillaceae</taxon>
        <taxon>Aspergillus</taxon>
        <taxon>Aspergillus subgen. Nidulantes</taxon>
    </lineage>
</organism>
<gene>
    <name evidence="2" type="ORF">BJY01DRAFT_254591</name>
</gene>
<evidence type="ECO:0000313" key="3">
    <source>
        <dbReference type="Proteomes" id="UP001610446"/>
    </source>
</evidence>
<dbReference type="Proteomes" id="UP001610446">
    <property type="component" value="Unassembled WGS sequence"/>
</dbReference>
<reference evidence="2 3" key="1">
    <citation type="submission" date="2024-07" db="EMBL/GenBank/DDBJ databases">
        <title>Section-level genome sequencing and comparative genomics of Aspergillus sections Usti and Cavernicolus.</title>
        <authorList>
            <consortium name="Lawrence Berkeley National Laboratory"/>
            <person name="Nybo J.L."/>
            <person name="Vesth T.C."/>
            <person name="Theobald S."/>
            <person name="Frisvad J.C."/>
            <person name="Larsen T.O."/>
            <person name="Kjaerboelling I."/>
            <person name="Rothschild-Mancinelli K."/>
            <person name="Lyhne E.K."/>
            <person name="Kogle M.E."/>
            <person name="Barry K."/>
            <person name="Clum A."/>
            <person name="Na H."/>
            <person name="Ledsgaard L."/>
            <person name="Lin J."/>
            <person name="Lipzen A."/>
            <person name="Kuo A."/>
            <person name="Riley R."/>
            <person name="Mondo S."/>
            <person name="Labutti K."/>
            <person name="Haridas S."/>
            <person name="Pangalinan J."/>
            <person name="Salamov A.A."/>
            <person name="Simmons B.A."/>
            <person name="Magnuson J.K."/>
            <person name="Chen J."/>
            <person name="Drula E."/>
            <person name="Henrissat B."/>
            <person name="Wiebenga A."/>
            <person name="Lubbers R.J."/>
            <person name="Gomes A.C."/>
            <person name="Makela M.R."/>
            <person name="Stajich J."/>
            <person name="Grigoriev I.V."/>
            <person name="Mortensen U.H."/>
            <person name="De Vries R.P."/>
            <person name="Baker S.E."/>
            <person name="Andersen M.R."/>
        </authorList>
    </citation>
    <scope>NUCLEOTIDE SEQUENCE [LARGE SCALE GENOMIC DNA]</scope>
    <source>
        <strain evidence="2 3">CBS 123904</strain>
    </source>
</reference>
<keyword evidence="3" id="KW-1185">Reference proteome</keyword>
<dbReference type="EMBL" id="JBFXLU010000302">
    <property type="protein sequence ID" value="KAL2830654.1"/>
    <property type="molecule type" value="Genomic_DNA"/>
</dbReference>
<comment type="caution">
    <text evidence="2">The sequence shown here is derived from an EMBL/GenBank/DDBJ whole genome shotgun (WGS) entry which is preliminary data.</text>
</comment>
<sequence>MILPAESHIWRWLFRDSYDDKLVRSAVEYKNDYQVRELVLSQGTNFRYGQGKEQTFWLALLNQLILEALVCLEDHEVPDSEGSKNLIRLEEALAGTEFLNRPVNGYMMSNPDPPSDLFCAIQLHLTFLALDPSISVRCLRADYDIGIVYPYFKSDPQPFTHGYAVSPVDALHIRNFWVRHLVNPDEATFYTSYMSLPEHHRPSAPKHLICCCKPELPTTWLGYESCICPPPVRATDLNDRQTCADLSDHIVEVEYMTLHLEKSTDPENWPPLFSECIYPLSGFSEDHLFFRGMQTYHGSGGERSTPIRGFLEHVYGGGIRGSWSHIAFVAYERPAHLLAEYEELAQGQAEDQKEGKEQGEGEGKGKRQGLDAFFNEPWPPLDMIEDFDSIYGYEGVIVPEGTLIVGHWMDVRLNEPWERSFTFTGPFIFWCI</sequence>
<evidence type="ECO:0000256" key="1">
    <source>
        <dbReference type="SAM" id="MobiDB-lite"/>
    </source>
</evidence>
<evidence type="ECO:0000313" key="2">
    <source>
        <dbReference type="EMBL" id="KAL2830654.1"/>
    </source>
</evidence>
<accession>A0ABR4ITN7</accession>
<protein>
    <submittedName>
        <fullName evidence="2">Uncharacterized protein</fullName>
    </submittedName>
</protein>
<name>A0ABR4ITN7_9EURO</name>
<proteinExistence type="predicted"/>